<feature type="domain" description="RNA polymerase sigma-70 region 2" evidence="7">
    <location>
        <begin position="23"/>
        <end position="90"/>
    </location>
</feature>
<dbReference type="GO" id="GO:0006950">
    <property type="term" value="P:response to stress"/>
    <property type="evidence" value="ECO:0007669"/>
    <property type="project" value="UniProtKB-ARBA"/>
</dbReference>
<protein>
    <recommendedName>
        <fullName evidence="6">RNA polymerase sigma factor</fullName>
    </recommendedName>
</protein>
<dbReference type="SUPFAM" id="SSF88946">
    <property type="entry name" value="Sigma2 domain of RNA polymerase sigma factors"/>
    <property type="match status" value="1"/>
</dbReference>
<comment type="similarity">
    <text evidence="1 6">Belongs to the sigma-70 factor family. ECF subfamily.</text>
</comment>
<dbReference type="InterPro" id="IPR000838">
    <property type="entry name" value="RNA_pol_sigma70_ECF_CS"/>
</dbReference>
<evidence type="ECO:0000256" key="4">
    <source>
        <dbReference type="ARBA" id="ARBA00023125"/>
    </source>
</evidence>
<keyword evidence="3 6" id="KW-0731">Sigma factor</keyword>
<dbReference type="InterPro" id="IPR013249">
    <property type="entry name" value="RNA_pol_sigma70_r4_t2"/>
</dbReference>
<organism evidence="9 10">
    <name type="scientific">Litchfieldia salsa</name>
    <dbReference type="NCBI Taxonomy" id="930152"/>
    <lineage>
        <taxon>Bacteria</taxon>
        <taxon>Bacillati</taxon>
        <taxon>Bacillota</taxon>
        <taxon>Bacilli</taxon>
        <taxon>Bacillales</taxon>
        <taxon>Bacillaceae</taxon>
        <taxon>Litchfieldia</taxon>
    </lineage>
</organism>
<evidence type="ECO:0000313" key="10">
    <source>
        <dbReference type="Proteomes" id="UP000199159"/>
    </source>
</evidence>
<dbReference type="STRING" id="930152.SAMN05216565_10941"/>
<dbReference type="InterPro" id="IPR039425">
    <property type="entry name" value="RNA_pol_sigma-70-like"/>
</dbReference>
<dbReference type="Pfam" id="PF08281">
    <property type="entry name" value="Sigma70_r4_2"/>
    <property type="match status" value="1"/>
</dbReference>
<dbReference type="InterPro" id="IPR013324">
    <property type="entry name" value="RNA_pol_sigma_r3/r4-like"/>
</dbReference>
<dbReference type="PANTHER" id="PTHR43133">
    <property type="entry name" value="RNA POLYMERASE ECF-TYPE SIGMA FACTO"/>
    <property type="match status" value="1"/>
</dbReference>
<dbReference type="InterPro" id="IPR036388">
    <property type="entry name" value="WH-like_DNA-bd_sf"/>
</dbReference>
<evidence type="ECO:0000313" key="9">
    <source>
        <dbReference type="EMBL" id="SDP85499.1"/>
    </source>
</evidence>
<feature type="domain" description="RNA polymerase sigma factor 70 region 4 type 2" evidence="8">
    <location>
        <begin position="121"/>
        <end position="172"/>
    </location>
</feature>
<dbReference type="CDD" id="cd06171">
    <property type="entry name" value="Sigma70_r4"/>
    <property type="match status" value="1"/>
</dbReference>
<dbReference type="EMBL" id="FNJU01000009">
    <property type="protein sequence ID" value="SDP85499.1"/>
    <property type="molecule type" value="Genomic_DNA"/>
</dbReference>
<dbReference type="GO" id="GO:0006352">
    <property type="term" value="P:DNA-templated transcription initiation"/>
    <property type="evidence" value="ECO:0007669"/>
    <property type="project" value="InterPro"/>
</dbReference>
<dbReference type="AlphaFoldDB" id="A0A1H0W437"/>
<dbReference type="GO" id="GO:0003677">
    <property type="term" value="F:DNA binding"/>
    <property type="evidence" value="ECO:0007669"/>
    <property type="project" value="UniProtKB-KW"/>
</dbReference>
<dbReference type="Pfam" id="PF04542">
    <property type="entry name" value="Sigma70_r2"/>
    <property type="match status" value="1"/>
</dbReference>
<evidence type="ECO:0000256" key="2">
    <source>
        <dbReference type="ARBA" id="ARBA00023015"/>
    </source>
</evidence>
<dbReference type="Gene3D" id="1.10.1740.10">
    <property type="match status" value="1"/>
</dbReference>
<dbReference type="InterPro" id="IPR007627">
    <property type="entry name" value="RNA_pol_sigma70_r2"/>
</dbReference>
<keyword evidence="5 6" id="KW-0804">Transcription</keyword>
<dbReference type="Gene3D" id="1.10.10.10">
    <property type="entry name" value="Winged helix-like DNA-binding domain superfamily/Winged helix DNA-binding domain"/>
    <property type="match status" value="1"/>
</dbReference>
<keyword evidence="10" id="KW-1185">Reference proteome</keyword>
<evidence type="ECO:0000256" key="3">
    <source>
        <dbReference type="ARBA" id="ARBA00023082"/>
    </source>
</evidence>
<dbReference type="InterPro" id="IPR014284">
    <property type="entry name" value="RNA_pol_sigma-70_dom"/>
</dbReference>
<dbReference type="OrthoDB" id="9784272at2"/>
<dbReference type="InterPro" id="IPR013325">
    <property type="entry name" value="RNA_pol_sigma_r2"/>
</dbReference>
<dbReference type="NCBIfam" id="TIGR02937">
    <property type="entry name" value="sigma70-ECF"/>
    <property type="match status" value="1"/>
</dbReference>
<evidence type="ECO:0000256" key="6">
    <source>
        <dbReference type="RuleBase" id="RU000716"/>
    </source>
</evidence>
<name>A0A1H0W437_9BACI</name>
<sequence length="186" mass="21707">MSEKDVELYHRIQQGDKHALELLYDRYEKLLYSFSFKLTGQRELSEEVVQEVFIKIWTKKGIYNEHKGKFSSWILTVARNTGIDMIRKKKEVTYSIEERDSISSHEPLTEDLVEWKEEGARIRDAISSLAKEQREIVDLLYFKGLSQQKIADACQLPLGTVKGRVRLALQHLKKRLTIHEKGGQKS</sequence>
<dbReference type="PANTHER" id="PTHR43133:SF62">
    <property type="entry name" value="RNA POLYMERASE SIGMA FACTOR SIGZ"/>
    <property type="match status" value="1"/>
</dbReference>
<evidence type="ECO:0000256" key="1">
    <source>
        <dbReference type="ARBA" id="ARBA00010641"/>
    </source>
</evidence>
<keyword evidence="4 6" id="KW-0238">DNA-binding</keyword>
<dbReference type="SUPFAM" id="SSF88659">
    <property type="entry name" value="Sigma3 and sigma4 domains of RNA polymerase sigma factors"/>
    <property type="match status" value="1"/>
</dbReference>
<gene>
    <name evidence="9" type="ORF">SAMN05216565_10941</name>
</gene>
<evidence type="ECO:0000256" key="5">
    <source>
        <dbReference type="ARBA" id="ARBA00023163"/>
    </source>
</evidence>
<proteinExistence type="inferred from homology"/>
<dbReference type="PROSITE" id="PS01063">
    <property type="entry name" value="SIGMA70_ECF"/>
    <property type="match status" value="1"/>
</dbReference>
<evidence type="ECO:0000259" key="8">
    <source>
        <dbReference type="Pfam" id="PF08281"/>
    </source>
</evidence>
<keyword evidence="2 6" id="KW-0805">Transcription regulation</keyword>
<evidence type="ECO:0000259" key="7">
    <source>
        <dbReference type="Pfam" id="PF04542"/>
    </source>
</evidence>
<accession>A0A1H0W437</accession>
<reference evidence="10" key="1">
    <citation type="submission" date="2016-10" db="EMBL/GenBank/DDBJ databases">
        <authorList>
            <person name="Varghese N."/>
            <person name="Submissions S."/>
        </authorList>
    </citation>
    <scope>NUCLEOTIDE SEQUENCE [LARGE SCALE GENOMIC DNA]</scope>
    <source>
        <strain evidence="10">IBRC-M10078</strain>
    </source>
</reference>
<dbReference type="Proteomes" id="UP000199159">
    <property type="component" value="Unassembled WGS sequence"/>
</dbReference>
<dbReference type="RefSeq" id="WP_090856603.1">
    <property type="nucleotide sequence ID" value="NZ_FNJU01000009.1"/>
</dbReference>
<dbReference type="GO" id="GO:0016987">
    <property type="term" value="F:sigma factor activity"/>
    <property type="evidence" value="ECO:0007669"/>
    <property type="project" value="UniProtKB-KW"/>
</dbReference>